<keyword evidence="2" id="KW-1185">Reference proteome</keyword>
<accession>A0A8X6I3J0</accession>
<dbReference type="EMBL" id="BMAW01087367">
    <property type="protein sequence ID" value="GFS29320.1"/>
    <property type="molecule type" value="Genomic_DNA"/>
</dbReference>
<sequence length="84" mass="9633">MSGIPRQRTKANLKNSMDLLTIILKTKESYTYYGYNIASYLEEKEKLNISYTQEETNQRVVSQGCLALIVAECQLKQAMGFFGR</sequence>
<reference evidence="1" key="1">
    <citation type="submission" date="2020-08" db="EMBL/GenBank/DDBJ databases">
        <title>Multicomponent nature underlies the extraordinary mechanical properties of spider dragline silk.</title>
        <authorList>
            <person name="Kono N."/>
            <person name="Nakamura H."/>
            <person name="Mori M."/>
            <person name="Yoshida Y."/>
            <person name="Ohtoshi R."/>
            <person name="Malay A.D."/>
            <person name="Moran D.A.P."/>
            <person name="Tomita M."/>
            <person name="Numata K."/>
            <person name="Arakawa K."/>
        </authorList>
    </citation>
    <scope>NUCLEOTIDE SEQUENCE</scope>
</reference>
<dbReference type="AlphaFoldDB" id="A0A8X6I3J0"/>
<proteinExistence type="predicted"/>
<name>A0A8X6I3J0_NEPPI</name>
<dbReference type="Proteomes" id="UP000887013">
    <property type="component" value="Unassembled WGS sequence"/>
</dbReference>
<comment type="caution">
    <text evidence="1">The sequence shown here is derived from an EMBL/GenBank/DDBJ whole genome shotgun (WGS) entry which is preliminary data.</text>
</comment>
<organism evidence="1 2">
    <name type="scientific">Nephila pilipes</name>
    <name type="common">Giant wood spider</name>
    <name type="synonym">Nephila maculata</name>
    <dbReference type="NCBI Taxonomy" id="299642"/>
    <lineage>
        <taxon>Eukaryota</taxon>
        <taxon>Metazoa</taxon>
        <taxon>Ecdysozoa</taxon>
        <taxon>Arthropoda</taxon>
        <taxon>Chelicerata</taxon>
        <taxon>Arachnida</taxon>
        <taxon>Araneae</taxon>
        <taxon>Araneomorphae</taxon>
        <taxon>Entelegynae</taxon>
        <taxon>Araneoidea</taxon>
        <taxon>Nephilidae</taxon>
        <taxon>Nephila</taxon>
    </lineage>
</organism>
<evidence type="ECO:0000313" key="1">
    <source>
        <dbReference type="EMBL" id="GFS29320.1"/>
    </source>
</evidence>
<protein>
    <submittedName>
        <fullName evidence="1">Uncharacterized protein</fullName>
    </submittedName>
</protein>
<evidence type="ECO:0000313" key="2">
    <source>
        <dbReference type="Proteomes" id="UP000887013"/>
    </source>
</evidence>
<gene>
    <name evidence="1" type="ORF">NPIL_586191</name>
</gene>